<comment type="similarity">
    <text evidence="1 10">Belongs to the GatB/GatE family. GatB subfamily.</text>
</comment>
<evidence type="ECO:0000256" key="6">
    <source>
        <dbReference type="ARBA" id="ARBA00022917"/>
    </source>
</evidence>
<dbReference type="PANTHER" id="PTHR11659:SF0">
    <property type="entry name" value="GLUTAMYL-TRNA(GLN) AMIDOTRANSFERASE SUBUNIT B, MITOCHONDRIAL"/>
    <property type="match status" value="1"/>
</dbReference>
<comment type="function">
    <text evidence="7 10">Allows the formation of correctly charged Asn-tRNA(Asn) or Gln-tRNA(Gln) through the transamidation of misacylated Asp-tRNA(Asn) or Glu-tRNA(Gln) in organisms which lack either or both of asparaginyl-tRNA or glutaminyl-tRNA synthetases. The reaction takes place in the presence of glutamine and ATP through an activated phospho-Asp-tRNA(Asn) or phospho-Glu-tRNA(Gln).</text>
</comment>
<accession>A0ABW8TTJ0</accession>
<protein>
    <recommendedName>
        <fullName evidence="10">Aspartyl/glutamyl-tRNA(Asn/Gln) amidotransferase subunit B</fullName>
        <shortName evidence="10">Asp/Glu-ADT subunit B</shortName>
        <ecNumber evidence="10">6.3.5.-</ecNumber>
    </recommendedName>
</protein>
<keyword evidence="13" id="KW-1185">Reference proteome</keyword>
<evidence type="ECO:0000313" key="12">
    <source>
        <dbReference type="EMBL" id="MFL0268543.1"/>
    </source>
</evidence>
<dbReference type="NCBIfam" id="NF004012">
    <property type="entry name" value="PRK05477.1-2"/>
    <property type="match status" value="1"/>
</dbReference>
<evidence type="ECO:0000313" key="13">
    <source>
        <dbReference type="Proteomes" id="UP001623661"/>
    </source>
</evidence>
<comment type="catalytic activity">
    <reaction evidence="9 10">
        <text>L-glutamyl-tRNA(Gln) + L-glutamine + ATP + H2O = L-glutaminyl-tRNA(Gln) + L-glutamate + ADP + phosphate + H(+)</text>
        <dbReference type="Rhea" id="RHEA:17521"/>
        <dbReference type="Rhea" id="RHEA-COMP:9681"/>
        <dbReference type="Rhea" id="RHEA-COMP:9684"/>
        <dbReference type="ChEBI" id="CHEBI:15377"/>
        <dbReference type="ChEBI" id="CHEBI:15378"/>
        <dbReference type="ChEBI" id="CHEBI:29985"/>
        <dbReference type="ChEBI" id="CHEBI:30616"/>
        <dbReference type="ChEBI" id="CHEBI:43474"/>
        <dbReference type="ChEBI" id="CHEBI:58359"/>
        <dbReference type="ChEBI" id="CHEBI:78520"/>
        <dbReference type="ChEBI" id="CHEBI:78521"/>
        <dbReference type="ChEBI" id="CHEBI:456216"/>
    </reaction>
</comment>
<dbReference type="InterPro" id="IPR004413">
    <property type="entry name" value="GatB"/>
</dbReference>
<evidence type="ECO:0000256" key="8">
    <source>
        <dbReference type="ARBA" id="ARBA00047380"/>
    </source>
</evidence>
<dbReference type="Pfam" id="PF02637">
    <property type="entry name" value="GatB_Yqey"/>
    <property type="match status" value="1"/>
</dbReference>
<sequence>MKFETVIGLEVHAELSTNTKIYCSCSTEFGGQPNTHVCPICLGLPGSLPQLNKKVVEYGVKAGLALNCKIHNISRMDRKNYFYPDNPKNYQITQDEIPLCYEGYIEIELQSGEKKKIGIERIHIEEDAGKLLHTAAGTLIDYNRAGVPLIEIVSKPDLRSPEEATLYLQKLKSILSSIGVSDVKMEEGSLRCDGNISIRPEGSKDFGVKSEIKNMNSFKALEKALNYEYERQFKAVNSGEKLFVETRRWDDAKGETIVMRNKEQANDYRYFPEGDLVALNVSDKWIEEIKSTIPELPHEKAERFVKEFEIPKYDASVLTLSMALADFFEASAKLSEDAKSASNWLMGDISRLMNEKNVSPENLKFTPESLAQLIKLINSGTISNNIGKKVIEEMFDTGKAPSTIVEEKGLVQNNDEGAIREAVVKVLQNNPKAVEDFKSGKTRIVGFVVGLVMKETRGKANPQIANKLVEEELSKL</sequence>
<reference evidence="12 13" key="1">
    <citation type="submission" date="2024-11" db="EMBL/GenBank/DDBJ databases">
        <authorList>
            <person name="Heng Y.C."/>
            <person name="Lim A.C.H."/>
            <person name="Lee J.K.Y."/>
            <person name="Kittelmann S."/>
        </authorList>
    </citation>
    <scope>NUCLEOTIDE SEQUENCE [LARGE SCALE GENOMIC DNA]</scope>
    <source>
        <strain evidence="12 13">WILCCON 0202</strain>
    </source>
</reference>
<dbReference type="EC" id="6.3.5.-" evidence="10"/>
<gene>
    <name evidence="10 12" type="primary">gatB</name>
    <name evidence="12" type="ORF">ACJDUH_10630</name>
</gene>
<dbReference type="EMBL" id="JBJHZY010000002">
    <property type="protein sequence ID" value="MFL0268543.1"/>
    <property type="molecule type" value="Genomic_DNA"/>
</dbReference>
<keyword evidence="6 10" id="KW-0648">Protein biosynthesis</keyword>
<dbReference type="Pfam" id="PF02934">
    <property type="entry name" value="GatB_N"/>
    <property type="match status" value="1"/>
</dbReference>
<dbReference type="Gene3D" id="1.10.150.380">
    <property type="entry name" value="GatB domain, N-terminal subdomain"/>
    <property type="match status" value="1"/>
</dbReference>
<dbReference type="Gene3D" id="1.10.10.410">
    <property type="match status" value="1"/>
</dbReference>
<dbReference type="SUPFAM" id="SSF55931">
    <property type="entry name" value="Glutamine synthetase/guanido kinase"/>
    <property type="match status" value="1"/>
</dbReference>
<evidence type="ECO:0000256" key="4">
    <source>
        <dbReference type="ARBA" id="ARBA00022741"/>
    </source>
</evidence>
<dbReference type="InterPro" id="IPR014746">
    <property type="entry name" value="Gln_synth/guanido_kin_cat_dom"/>
</dbReference>
<comment type="catalytic activity">
    <reaction evidence="8 10">
        <text>L-aspartyl-tRNA(Asn) + L-glutamine + ATP + H2O = L-asparaginyl-tRNA(Asn) + L-glutamate + ADP + phosphate + 2 H(+)</text>
        <dbReference type="Rhea" id="RHEA:14513"/>
        <dbReference type="Rhea" id="RHEA-COMP:9674"/>
        <dbReference type="Rhea" id="RHEA-COMP:9677"/>
        <dbReference type="ChEBI" id="CHEBI:15377"/>
        <dbReference type="ChEBI" id="CHEBI:15378"/>
        <dbReference type="ChEBI" id="CHEBI:29985"/>
        <dbReference type="ChEBI" id="CHEBI:30616"/>
        <dbReference type="ChEBI" id="CHEBI:43474"/>
        <dbReference type="ChEBI" id="CHEBI:58359"/>
        <dbReference type="ChEBI" id="CHEBI:78515"/>
        <dbReference type="ChEBI" id="CHEBI:78516"/>
        <dbReference type="ChEBI" id="CHEBI:456216"/>
    </reaction>
</comment>
<evidence type="ECO:0000256" key="5">
    <source>
        <dbReference type="ARBA" id="ARBA00022840"/>
    </source>
</evidence>
<comment type="subunit">
    <text evidence="2 10">Heterotrimer of A, B and C subunits.</text>
</comment>
<evidence type="ECO:0000256" key="10">
    <source>
        <dbReference type="HAMAP-Rule" id="MF_00121"/>
    </source>
</evidence>
<dbReference type="NCBIfam" id="NF004014">
    <property type="entry name" value="PRK05477.1-4"/>
    <property type="match status" value="1"/>
</dbReference>
<dbReference type="InterPro" id="IPR006075">
    <property type="entry name" value="Asn/Gln-tRNA_Trfase_suB/E_cat"/>
</dbReference>
<keyword evidence="4 10" id="KW-0547">Nucleotide-binding</keyword>
<evidence type="ECO:0000256" key="9">
    <source>
        <dbReference type="ARBA" id="ARBA00047913"/>
    </source>
</evidence>
<feature type="domain" description="Asn/Gln amidotransferase" evidence="11">
    <location>
        <begin position="326"/>
        <end position="473"/>
    </location>
</feature>
<dbReference type="InterPro" id="IPR017958">
    <property type="entry name" value="Gln-tRNA_amidoTrfase_suB_CS"/>
</dbReference>
<dbReference type="Proteomes" id="UP001623661">
    <property type="component" value="Unassembled WGS sequence"/>
</dbReference>
<name>A0ABW8TTJ0_9CLOT</name>
<evidence type="ECO:0000259" key="11">
    <source>
        <dbReference type="SMART" id="SM00845"/>
    </source>
</evidence>
<dbReference type="PROSITE" id="PS01234">
    <property type="entry name" value="GATB"/>
    <property type="match status" value="1"/>
</dbReference>
<keyword evidence="3 10" id="KW-0436">Ligase</keyword>
<proteinExistence type="inferred from homology"/>
<organism evidence="12 13">
    <name type="scientific">Candidatus Clostridium radicumherbarum</name>
    <dbReference type="NCBI Taxonomy" id="3381662"/>
    <lineage>
        <taxon>Bacteria</taxon>
        <taxon>Bacillati</taxon>
        <taxon>Bacillota</taxon>
        <taxon>Clostridia</taxon>
        <taxon>Eubacteriales</taxon>
        <taxon>Clostridiaceae</taxon>
        <taxon>Clostridium</taxon>
    </lineage>
</organism>
<evidence type="ECO:0000256" key="7">
    <source>
        <dbReference type="ARBA" id="ARBA00024799"/>
    </source>
</evidence>
<dbReference type="InterPro" id="IPR017959">
    <property type="entry name" value="Asn/Gln-tRNA_amidoTrfase_suB/E"/>
</dbReference>
<evidence type="ECO:0000256" key="3">
    <source>
        <dbReference type="ARBA" id="ARBA00022598"/>
    </source>
</evidence>
<dbReference type="SMART" id="SM00845">
    <property type="entry name" value="GatB_Yqey"/>
    <property type="match status" value="1"/>
</dbReference>
<dbReference type="SUPFAM" id="SSF89095">
    <property type="entry name" value="GatB/YqeY motif"/>
    <property type="match status" value="1"/>
</dbReference>
<dbReference type="InterPro" id="IPR042114">
    <property type="entry name" value="GatB_C_1"/>
</dbReference>
<dbReference type="PANTHER" id="PTHR11659">
    <property type="entry name" value="GLUTAMYL-TRNA GLN AMIDOTRANSFERASE SUBUNIT B MITOCHONDRIAL AND PROKARYOTIC PET112-RELATED"/>
    <property type="match status" value="1"/>
</dbReference>
<dbReference type="InterPro" id="IPR023168">
    <property type="entry name" value="GatB_Yqey_C_2"/>
</dbReference>
<dbReference type="RefSeq" id="WP_406765171.1">
    <property type="nucleotide sequence ID" value="NZ_JBJHZY010000002.1"/>
</dbReference>
<evidence type="ECO:0000256" key="1">
    <source>
        <dbReference type="ARBA" id="ARBA00005306"/>
    </source>
</evidence>
<dbReference type="NCBIfam" id="TIGR00133">
    <property type="entry name" value="gatB"/>
    <property type="match status" value="1"/>
</dbReference>
<dbReference type="InterPro" id="IPR018027">
    <property type="entry name" value="Asn/Gln_amidotransferase"/>
</dbReference>
<evidence type="ECO:0000256" key="2">
    <source>
        <dbReference type="ARBA" id="ARBA00011123"/>
    </source>
</evidence>
<keyword evidence="5 10" id="KW-0067">ATP-binding</keyword>
<dbReference type="HAMAP" id="MF_00121">
    <property type="entry name" value="GatB"/>
    <property type="match status" value="1"/>
</dbReference>
<dbReference type="InterPro" id="IPR003789">
    <property type="entry name" value="Asn/Gln_tRNA_amidoTrase-B-like"/>
</dbReference>
<comment type="caution">
    <text evidence="12">The sequence shown here is derived from an EMBL/GenBank/DDBJ whole genome shotgun (WGS) entry which is preliminary data.</text>
</comment>